<dbReference type="SUPFAM" id="SSF51735">
    <property type="entry name" value="NAD(P)-binding Rossmann-fold domains"/>
    <property type="match status" value="1"/>
</dbReference>
<dbReference type="InterPro" id="IPR023401">
    <property type="entry name" value="ODC_N"/>
</dbReference>
<evidence type="ECO:0000313" key="2">
    <source>
        <dbReference type="EMBL" id="MEI7062793.1"/>
    </source>
</evidence>
<comment type="caution">
    <text evidence="2">The sequence shown here is derived from an EMBL/GenBank/DDBJ whole genome shotgun (WGS) entry which is preliminary data.</text>
</comment>
<organism evidence="2 3">
    <name type="scientific">Dickeya chrysanthemi</name>
    <name type="common">Pectobacterium chrysanthemi</name>
    <name type="synonym">Erwinia chrysanthemi</name>
    <dbReference type="NCBI Taxonomy" id="556"/>
    <lineage>
        <taxon>Bacteria</taxon>
        <taxon>Pseudomonadati</taxon>
        <taxon>Pseudomonadota</taxon>
        <taxon>Gammaproteobacteria</taxon>
        <taxon>Enterobacterales</taxon>
        <taxon>Pectobacteriaceae</taxon>
        <taxon>Dickeya</taxon>
    </lineage>
</organism>
<dbReference type="EMBL" id="JBBBOO010000002">
    <property type="protein sequence ID" value="MEI7062793.1"/>
    <property type="molecule type" value="Genomic_DNA"/>
</dbReference>
<dbReference type="Gene3D" id="3.40.50.720">
    <property type="entry name" value="NAD(P)-binding Rossmann-like Domain"/>
    <property type="match status" value="1"/>
</dbReference>
<dbReference type="InterPro" id="IPR036291">
    <property type="entry name" value="NAD(P)-bd_dom_sf"/>
</dbReference>
<evidence type="ECO:0000256" key="1">
    <source>
        <dbReference type="SAM" id="MobiDB-lite"/>
    </source>
</evidence>
<dbReference type="Gene3D" id="3.30.1780.10">
    <property type="entry name" value="ornithine cyclodeaminase, domain 1"/>
    <property type="match status" value="1"/>
</dbReference>
<accession>A0ABU8JIG4</accession>
<dbReference type="RefSeq" id="WP_233276371.1">
    <property type="nucleotide sequence ID" value="NZ_JBBBOO010000002.1"/>
</dbReference>
<feature type="region of interest" description="Disordered" evidence="1">
    <location>
        <begin position="1"/>
        <end position="26"/>
    </location>
</feature>
<protein>
    <recommendedName>
        <fullName evidence="4">Ornithine cyclodeaminase</fullName>
    </recommendedName>
</protein>
<evidence type="ECO:0000313" key="3">
    <source>
        <dbReference type="Proteomes" id="UP001359469"/>
    </source>
</evidence>
<sequence length="57" mass="6128">MDGSYRGAPVPTGYSPHGKGSGRESASDITIFDRSGLAIQDLYIAKAVINAWRHQHA</sequence>
<dbReference type="Proteomes" id="UP001359469">
    <property type="component" value="Unassembled WGS sequence"/>
</dbReference>
<reference evidence="2 3" key="1">
    <citation type="submission" date="2024-03" db="EMBL/GenBank/DDBJ databases">
        <title>Analysis of soft rot Pectobacteriaceae population diversity in US potato growing regions between 2016 and 2022.</title>
        <authorList>
            <person name="Ma X."/>
            <person name="Zhang X."/>
            <person name="Stodghill P."/>
            <person name="Rioux R."/>
            <person name="Babler B."/>
            <person name="Shrestha S."/>
            <person name="Babler B."/>
            <person name="Rivedal H."/>
            <person name="Frost K."/>
            <person name="Hao J."/>
            <person name="Secor G."/>
            <person name="Swingle B."/>
        </authorList>
    </citation>
    <scope>NUCLEOTIDE SEQUENCE [LARGE SCALE GENOMIC DNA]</scope>
    <source>
        <strain evidence="2 3">SR64</strain>
    </source>
</reference>
<evidence type="ECO:0008006" key="4">
    <source>
        <dbReference type="Google" id="ProtNLM"/>
    </source>
</evidence>
<gene>
    <name evidence="2" type="ORF">WCU84_03750</name>
</gene>
<name>A0ABU8JIG4_DICCH</name>
<dbReference type="InterPro" id="IPR003462">
    <property type="entry name" value="ODC_Mu_crystall"/>
</dbReference>
<keyword evidence="3" id="KW-1185">Reference proteome</keyword>
<dbReference type="Pfam" id="PF02423">
    <property type="entry name" value="OCD_Mu_crystall"/>
    <property type="match status" value="1"/>
</dbReference>
<proteinExistence type="predicted"/>